<sequence length="59" mass="6170">MQTTTDSPAFIQTVHGTSFPFVGLARLSQSSIVETKEQSADAAKSDSLPPVTSGQTDEA</sequence>
<proteinExistence type="predicted"/>
<accession>A0A5B1CMY1</accession>
<dbReference type="AlphaFoldDB" id="A0A5B1CMY1"/>
<evidence type="ECO:0000313" key="3">
    <source>
        <dbReference type="Proteomes" id="UP000322699"/>
    </source>
</evidence>
<dbReference type="RefSeq" id="WP_068267270.1">
    <property type="nucleotide sequence ID" value="NZ_LWSK01000178.1"/>
</dbReference>
<name>A0A5B1CMY1_9BACT</name>
<dbReference type="EMBL" id="VRLW01000001">
    <property type="protein sequence ID" value="KAA1260930.1"/>
    <property type="molecule type" value="Genomic_DNA"/>
</dbReference>
<feature type="compositionally biased region" description="Polar residues" evidence="1">
    <location>
        <begin position="50"/>
        <end position="59"/>
    </location>
</feature>
<reference evidence="2 3" key="1">
    <citation type="submission" date="2019-08" db="EMBL/GenBank/DDBJ databases">
        <title>Deep-cultivation of Planctomycetes and their phenomic and genomic characterization uncovers novel biology.</title>
        <authorList>
            <person name="Wiegand S."/>
            <person name="Jogler M."/>
            <person name="Boedeker C."/>
            <person name="Pinto D."/>
            <person name="Vollmers J."/>
            <person name="Rivas-Marin E."/>
            <person name="Kohn T."/>
            <person name="Peeters S.H."/>
            <person name="Heuer A."/>
            <person name="Rast P."/>
            <person name="Oberbeckmann S."/>
            <person name="Bunk B."/>
            <person name="Jeske O."/>
            <person name="Meyerdierks A."/>
            <person name="Storesund J.E."/>
            <person name="Kallscheuer N."/>
            <person name="Luecker S."/>
            <person name="Lage O.M."/>
            <person name="Pohl T."/>
            <person name="Merkel B.J."/>
            <person name="Hornburger P."/>
            <person name="Mueller R.-W."/>
            <person name="Bruemmer F."/>
            <person name="Labrenz M."/>
            <person name="Spormann A.M."/>
            <person name="Op Den Camp H."/>
            <person name="Overmann J."/>
            <person name="Amann R."/>
            <person name="Jetten M.S.M."/>
            <person name="Mascher T."/>
            <person name="Medema M.H."/>
            <person name="Devos D.P."/>
            <person name="Kaster A.-K."/>
            <person name="Ovreas L."/>
            <person name="Rohde M."/>
            <person name="Galperin M.Y."/>
            <person name="Jogler C."/>
        </authorList>
    </citation>
    <scope>NUCLEOTIDE SEQUENCE [LARGE SCALE GENOMIC DNA]</scope>
    <source>
        <strain evidence="2 3">LF1</strain>
    </source>
</reference>
<keyword evidence="3" id="KW-1185">Reference proteome</keyword>
<feature type="region of interest" description="Disordered" evidence="1">
    <location>
        <begin position="32"/>
        <end position="59"/>
    </location>
</feature>
<gene>
    <name evidence="2" type="ORF">LF1_34720</name>
</gene>
<dbReference type="Proteomes" id="UP000322699">
    <property type="component" value="Unassembled WGS sequence"/>
</dbReference>
<evidence type="ECO:0000313" key="2">
    <source>
        <dbReference type="EMBL" id="KAA1260930.1"/>
    </source>
</evidence>
<evidence type="ECO:0000256" key="1">
    <source>
        <dbReference type="SAM" id="MobiDB-lite"/>
    </source>
</evidence>
<comment type="caution">
    <text evidence="2">The sequence shown here is derived from an EMBL/GenBank/DDBJ whole genome shotgun (WGS) entry which is preliminary data.</text>
</comment>
<organism evidence="2 3">
    <name type="scientific">Rubripirellula obstinata</name>
    <dbReference type="NCBI Taxonomy" id="406547"/>
    <lineage>
        <taxon>Bacteria</taxon>
        <taxon>Pseudomonadati</taxon>
        <taxon>Planctomycetota</taxon>
        <taxon>Planctomycetia</taxon>
        <taxon>Pirellulales</taxon>
        <taxon>Pirellulaceae</taxon>
        <taxon>Rubripirellula</taxon>
    </lineage>
</organism>
<protein>
    <submittedName>
        <fullName evidence="2">Uncharacterized protein</fullName>
    </submittedName>
</protein>